<name>A0A387BBX9_9MICO</name>
<feature type="transmembrane region" description="Helical" evidence="1">
    <location>
        <begin position="130"/>
        <end position="151"/>
    </location>
</feature>
<gene>
    <name evidence="2" type="ORF">D7I47_06365</name>
</gene>
<feature type="transmembrane region" description="Helical" evidence="1">
    <location>
        <begin position="87"/>
        <end position="110"/>
    </location>
</feature>
<keyword evidence="1" id="KW-0812">Transmembrane</keyword>
<feature type="transmembrane region" description="Helical" evidence="1">
    <location>
        <begin position="190"/>
        <end position="211"/>
    </location>
</feature>
<dbReference type="Pfam" id="PF14329">
    <property type="entry name" value="DUF4386"/>
    <property type="match status" value="1"/>
</dbReference>
<dbReference type="InterPro" id="IPR025495">
    <property type="entry name" value="DUF4386"/>
</dbReference>
<organism evidence="2 3">
    <name type="scientific">Protaetiibacter intestinalis</name>
    <dbReference type="NCBI Taxonomy" id="2419774"/>
    <lineage>
        <taxon>Bacteria</taxon>
        <taxon>Bacillati</taxon>
        <taxon>Actinomycetota</taxon>
        <taxon>Actinomycetes</taxon>
        <taxon>Micrococcales</taxon>
        <taxon>Microbacteriaceae</taxon>
        <taxon>Protaetiibacter</taxon>
    </lineage>
</organism>
<dbReference type="AlphaFoldDB" id="A0A387BBX9"/>
<keyword evidence="3" id="KW-1185">Reference proteome</keyword>
<feature type="transmembrane region" description="Helical" evidence="1">
    <location>
        <begin position="163"/>
        <end position="184"/>
    </location>
</feature>
<dbReference type="EMBL" id="CP032630">
    <property type="protein sequence ID" value="AYF99471.1"/>
    <property type="molecule type" value="Genomic_DNA"/>
</dbReference>
<evidence type="ECO:0000313" key="3">
    <source>
        <dbReference type="Proteomes" id="UP000278886"/>
    </source>
</evidence>
<sequence length="223" mass="22821">MIGRNPVPAHRRLSLAAGLLYLATFAASIPAALLYAPLLAGAARPDPVAARTAALLEVALALSCIGTAVVLAPVVRRVSEVAALGFVAARTLEAGIIVLGVVAVLTLSGVRATAAPDDAVAQALVEVHRWAFLLGPGLIPAINALFLAPALFRARFVPRAIPLVGMVGIPLLLASASATVFGVFDQTSPPAALAAAPIALWELGLGLWLSIRGFRADAVERLV</sequence>
<evidence type="ECO:0000313" key="2">
    <source>
        <dbReference type="EMBL" id="AYF99471.1"/>
    </source>
</evidence>
<accession>A0A387BBX9</accession>
<evidence type="ECO:0000256" key="1">
    <source>
        <dbReference type="SAM" id="Phobius"/>
    </source>
</evidence>
<protein>
    <submittedName>
        <fullName evidence="2">DUF4386 domain-containing protein</fullName>
    </submittedName>
</protein>
<dbReference type="KEGG" id="lyd:D7I47_06365"/>
<reference evidence="3" key="1">
    <citation type="submission" date="2018-09" db="EMBL/GenBank/DDBJ databases">
        <title>Genome sequencing of strain 2DFWR-13.</title>
        <authorList>
            <person name="Heo J."/>
            <person name="Kim S.-J."/>
            <person name="Kwon S.-W."/>
        </authorList>
    </citation>
    <scope>NUCLEOTIDE SEQUENCE [LARGE SCALE GENOMIC DNA]</scope>
    <source>
        <strain evidence="3">2DFWR-13</strain>
    </source>
</reference>
<dbReference type="Proteomes" id="UP000278886">
    <property type="component" value="Chromosome"/>
</dbReference>
<feature type="transmembrane region" description="Helical" evidence="1">
    <location>
        <begin position="52"/>
        <end position="75"/>
    </location>
</feature>
<proteinExistence type="predicted"/>
<keyword evidence="1" id="KW-0472">Membrane</keyword>
<keyword evidence="1" id="KW-1133">Transmembrane helix</keyword>
<dbReference type="OrthoDB" id="1176146at2"/>